<evidence type="ECO:0000256" key="1">
    <source>
        <dbReference type="SAM" id="MobiDB-lite"/>
    </source>
</evidence>
<evidence type="ECO:0000313" key="3">
    <source>
        <dbReference type="WBParaSite" id="Csp11.Scaffold630.g21237.t2"/>
    </source>
</evidence>
<protein>
    <submittedName>
        <fullName evidence="3">ELYS domain-containing protein</fullName>
    </submittedName>
</protein>
<evidence type="ECO:0000313" key="2">
    <source>
        <dbReference type="Proteomes" id="UP000095282"/>
    </source>
</evidence>
<sequence>MTEALLSKWLNPQFLRTLLLDPEKNKSTCIQISRFVAAYYLDYLLFLPEEEGVLPSLYLWGNYRKEDLKPTDTLLDRAKVSSMLPVEYSPALPALLMVKCDSLIEAISYVDHFDDRRTSLILRLLADSMHDKDLTIDFIKTMIVENIPLQMIESLKSPKSSIKFPQNLTESILQLDVAMQDDLILFLENHLISSAEFLFSELPWESEEVLPNPIYEDPGDALESEEAKAFMEIYGYVQILLESYARSNRMVEQLNFVVKLVSSDSSIAKEMPSSHSLHRVFLLMLRITYRHLFSVALRENHLNLGKIAERYKLLLKEEPEGEHILLKDWFSSSEDEMEMERAQGFIDWIQNNYQQTSNLPPLSPQSRELWLRRIVLNSTTNHRDIRQERTMDWFRSVCHPKHRVCDVVMSQMLFINSQWTSPGFTFIQPGCLALRLSIHPHDLCLGTTTSTVNFSASARDILYSPQEELSKMKQKEKEALFTPRKTPMSPDLITKYAEKQKEMAQTARVFSPLEEQMRVFSRQQDELERELNREKEFLKRVGHYHFPDPPDEILRRNGDPQPTKQNVDEALARQLNLLNERLDQVVKGLADRQKSMYIREDDEMSEISDIPLHYDSAPVQDETPVIEKLDFGMLSSRTPAPIGDFKEGENHEDPKTPTISTNSHQLSTAKSFSNPLFSEKNPKIPFEWMKLLPLEGGSARNFTQNFLTYSPKNKMTPRQEDFHRYFERQIVSERGTQTSSFGRESVRSGETQTNVANVTTKVVDMKSVKRMSQDDINGVIQRMQKY</sequence>
<feature type="compositionally biased region" description="Basic and acidic residues" evidence="1">
    <location>
        <begin position="644"/>
        <end position="655"/>
    </location>
</feature>
<feature type="compositionally biased region" description="Polar residues" evidence="1">
    <location>
        <begin position="657"/>
        <end position="667"/>
    </location>
</feature>
<name>A0A1I7V0Q0_9PELO</name>
<organism evidence="2 3">
    <name type="scientific">Caenorhabditis tropicalis</name>
    <dbReference type="NCBI Taxonomy" id="1561998"/>
    <lineage>
        <taxon>Eukaryota</taxon>
        <taxon>Metazoa</taxon>
        <taxon>Ecdysozoa</taxon>
        <taxon>Nematoda</taxon>
        <taxon>Chromadorea</taxon>
        <taxon>Rhabditida</taxon>
        <taxon>Rhabditina</taxon>
        <taxon>Rhabditomorpha</taxon>
        <taxon>Rhabditoidea</taxon>
        <taxon>Rhabditidae</taxon>
        <taxon>Peloderinae</taxon>
        <taxon>Caenorhabditis</taxon>
    </lineage>
</organism>
<dbReference type="WBParaSite" id="Csp11.Scaffold630.g21237.t2">
    <property type="protein sequence ID" value="Csp11.Scaffold630.g21237.t2"/>
    <property type="gene ID" value="Csp11.Scaffold630.g21237"/>
</dbReference>
<keyword evidence="2" id="KW-1185">Reference proteome</keyword>
<feature type="region of interest" description="Disordered" evidence="1">
    <location>
        <begin position="643"/>
        <end position="667"/>
    </location>
</feature>
<proteinExistence type="predicted"/>
<dbReference type="eggNOG" id="ENOG502SD2P">
    <property type="taxonomic scope" value="Eukaryota"/>
</dbReference>
<dbReference type="Proteomes" id="UP000095282">
    <property type="component" value="Unplaced"/>
</dbReference>
<accession>A0A1I7V0Q0</accession>
<dbReference type="STRING" id="1561998.A0A1I7V0Q0"/>
<reference evidence="3" key="1">
    <citation type="submission" date="2016-11" db="UniProtKB">
        <authorList>
            <consortium name="WormBaseParasite"/>
        </authorList>
    </citation>
    <scope>IDENTIFICATION</scope>
</reference>
<dbReference type="AlphaFoldDB" id="A0A1I7V0Q0"/>